<evidence type="ECO:0000256" key="3">
    <source>
        <dbReference type="ARBA" id="ARBA00022679"/>
    </source>
</evidence>
<feature type="non-terminal residue" evidence="5">
    <location>
        <position position="264"/>
    </location>
</feature>
<accession>A0ABQ5SA79</accession>
<dbReference type="PANTHER" id="PTHR12788">
    <property type="entry name" value="PROTEIN-TYROSINE SULFOTRANSFERASE 2"/>
    <property type="match status" value="1"/>
</dbReference>
<evidence type="ECO:0000313" key="5">
    <source>
        <dbReference type="EMBL" id="GLI66247.1"/>
    </source>
</evidence>
<proteinExistence type="inferred from homology"/>
<dbReference type="EMBL" id="BSDZ01000028">
    <property type="protein sequence ID" value="GLI66247.1"/>
    <property type="molecule type" value="Genomic_DNA"/>
</dbReference>
<evidence type="ECO:0000313" key="6">
    <source>
        <dbReference type="Proteomes" id="UP001165090"/>
    </source>
</evidence>
<comment type="caution">
    <text evidence="5">The sequence shown here is derived from an EMBL/GenBank/DDBJ whole genome shotgun (WGS) entry which is preliminary data.</text>
</comment>
<keyword evidence="3" id="KW-0808">Transferase</keyword>
<dbReference type="Proteomes" id="UP001165090">
    <property type="component" value="Unassembled WGS sequence"/>
</dbReference>
<reference evidence="5 6" key="1">
    <citation type="journal article" date="2023" name="IScience">
        <title>Expanded male sex-determining region conserved during the evolution of homothallism in the green alga Volvox.</title>
        <authorList>
            <person name="Yamamoto K."/>
            <person name="Matsuzaki R."/>
            <person name="Mahakham W."/>
            <person name="Heman W."/>
            <person name="Sekimoto H."/>
            <person name="Kawachi M."/>
            <person name="Minakuchi Y."/>
            <person name="Toyoda A."/>
            <person name="Nozaki H."/>
        </authorList>
    </citation>
    <scope>NUCLEOTIDE SEQUENCE [LARGE SCALE GENOMIC DNA]</scope>
    <source>
        <strain evidence="5 6">NIES-4468</strain>
    </source>
</reference>
<dbReference type="InterPro" id="IPR027417">
    <property type="entry name" value="P-loop_NTPase"/>
</dbReference>
<evidence type="ECO:0000256" key="2">
    <source>
        <dbReference type="ARBA" id="ARBA00013262"/>
    </source>
</evidence>
<dbReference type="SUPFAM" id="SSF52540">
    <property type="entry name" value="P-loop containing nucleoside triphosphate hydrolases"/>
    <property type="match status" value="1"/>
</dbReference>
<gene>
    <name evidence="5" type="ORF">VaNZ11_009997</name>
</gene>
<sequence>HVRSAVQLAEESGLRQRLLGEPVARGFSSAPGGPSPVSRAAAVDVPLNKPHNPGGGESGMAMATEGSGVVEGRVIGGSKGTAKAASGDLSEIGDDPFSDRSRGGWLAGIRVAELGWLYFALAKTLDGMGAEAGEVWRVLEQGNALLSSQQPYDPAHDWRQLRILTGVFGESLLRALAESGAGLEDETTVFVVGLPRSGSTLVETMLSSCPGVWAAGEDTALAPLTPSINRVLMQQGLSQPWVLEDFGRRYLKAMRHRAVASGWD</sequence>
<feature type="non-terminal residue" evidence="5">
    <location>
        <position position="1"/>
    </location>
</feature>
<dbReference type="InterPro" id="IPR026634">
    <property type="entry name" value="TPST-like"/>
</dbReference>
<dbReference type="PANTHER" id="PTHR12788:SF10">
    <property type="entry name" value="PROTEIN-TYROSINE SULFOTRANSFERASE"/>
    <property type="match status" value="1"/>
</dbReference>
<keyword evidence="6" id="KW-1185">Reference proteome</keyword>
<name>A0ABQ5SA79_9CHLO</name>
<dbReference type="EC" id="2.8.2.20" evidence="2"/>
<evidence type="ECO:0000256" key="4">
    <source>
        <dbReference type="ARBA" id="ARBA00048460"/>
    </source>
</evidence>
<comment type="similarity">
    <text evidence="1">Belongs to the protein sulfotransferase family.</text>
</comment>
<organism evidence="5 6">
    <name type="scientific">Volvox africanus</name>
    <dbReference type="NCBI Taxonomy" id="51714"/>
    <lineage>
        <taxon>Eukaryota</taxon>
        <taxon>Viridiplantae</taxon>
        <taxon>Chlorophyta</taxon>
        <taxon>core chlorophytes</taxon>
        <taxon>Chlorophyceae</taxon>
        <taxon>CS clade</taxon>
        <taxon>Chlamydomonadales</taxon>
        <taxon>Volvocaceae</taxon>
        <taxon>Volvox</taxon>
    </lineage>
</organism>
<dbReference type="Pfam" id="PF13469">
    <property type="entry name" value="Sulfotransfer_3"/>
    <property type="match status" value="1"/>
</dbReference>
<comment type="catalytic activity">
    <reaction evidence="4">
        <text>L-tyrosyl-[protein] + 3'-phosphoadenylyl sulfate = O-sulfo-L-tyrosine-[protein] + adenosine 3',5'-bisphosphate + H(+)</text>
        <dbReference type="Rhea" id="RHEA:16801"/>
        <dbReference type="Rhea" id="RHEA-COMP:10136"/>
        <dbReference type="Rhea" id="RHEA-COMP:11688"/>
        <dbReference type="ChEBI" id="CHEBI:15378"/>
        <dbReference type="ChEBI" id="CHEBI:46858"/>
        <dbReference type="ChEBI" id="CHEBI:58339"/>
        <dbReference type="ChEBI" id="CHEBI:58343"/>
        <dbReference type="ChEBI" id="CHEBI:65286"/>
        <dbReference type="EC" id="2.8.2.20"/>
    </reaction>
</comment>
<dbReference type="Gene3D" id="3.40.50.300">
    <property type="entry name" value="P-loop containing nucleotide triphosphate hydrolases"/>
    <property type="match status" value="1"/>
</dbReference>
<protein>
    <recommendedName>
        <fullName evidence="2">protein-tyrosine sulfotransferase</fullName>
        <ecNumber evidence="2">2.8.2.20</ecNumber>
    </recommendedName>
</protein>
<evidence type="ECO:0000256" key="1">
    <source>
        <dbReference type="ARBA" id="ARBA00009988"/>
    </source>
</evidence>